<keyword evidence="2" id="KW-0813">Transport</keyword>
<keyword evidence="6 7" id="KW-0472">Membrane</keyword>
<dbReference type="OMA" id="IYGATED"/>
<feature type="transmembrane region" description="Helical" evidence="7">
    <location>
        <begin position="50"/>
        <end position="74"/>
    </location>
</feature>
<keyword evidence="9" id="KW-1185">Reference proteome</keyword>
<feature type="transmembrane region" description="Helical" evidence="7">
    <location>
        <begin position="226"/>
        <end position="245"/>
    </location>
</feature>
<dbReference type="eggNOG" id="ENOG502R8XF">
    <property type="taxonomic scope" value="Eukaryota"/>
</dbReference>
<organism evidence="8 9">
    <name type="scientific">Thalassiosira pseudonana</name>
    <name type="common">Marine diatom</name>
    <name type="synonym">Cyclotella nana</name>
    <dbReference type="NCBI Taxonomy" id="35128"/>
    <lineage>
        <taxon>Eukaryota</taxon>
        <taxon>Sar</taxon>
        <taxon>Stramenopiles</taxon>
        <taxon>Ochrophyta</taxon>
        <taxon>Bacillariophyta</taxon>
        <taxon>Coscinodiscophyceae</taxon>
        <taxon>Thalassiosirophycidae</taxon>
        <taxon>Thalassiosirales</taxon>
        <taxon>Thalassiosiraceae</taxon>
        <taxon>Thalassiosira</taxon>
    </lineage>
</organism>
<dbReference type="GO" id="GO:0005886">
    <property type="term" value="C:plasma membrane"/>
    <property type="evidence" value="ECO:0000318"/>
    <property type="project" value="GO_Central"/>
</dbReference>
<dbReference type="Proteomes" id="UP000001449">
    <property type="component" value="Chromosome 22"/>
</dbReference>
<reference evidence="8 9" key="1">
    <citation type="journal article" date="2004" name="Science">
        <title>The genome of the diatom Thalassiosira pseudonana: ecology, evolution, and metabolism.</title>
        <authorList>
            <person name="Armbrust E.V."/>
            <person name="Berges J.A."/>
            <person name="Bowler C."/>
            <person name="Green B.R."/>
            <person name="Martinez D."/>
            <person name="Putnam N.H."/>
            <person name="Zhou S."/>
            <person name="Allen A.E."/>
            <person name="Apt K.E."/>
            <person name="Bechner M."/>
            <person name="Brzezinski M.A."/>
            <person name="Chaal B.K."/>
            <person name="Chiovitti A."/>
            <person name="Davis A.K."/>
            <person name="Demarest M.S."/>
            <person name="Detter J.C."/>
            <person name="Glavina T."/>
            <person name="Goodstein D."/>
            <person name="Hadi M.Z."/>
            <person name="Hellsten U."/>
            <person name="Hildebrand M."/>
            <person name="Jenkins B.D."/>
            <person name="Jurka J."/>
            <person name="Kapitonov V.V."/>
            <person name="Kroger N."/>
            <person name="Lau W.W."/>
            <person name="Lane T.W."/>
            <person name="Larimer F.W."/>
            <person name="Lippmeier J.C."/>
            <person name="Lucas S."/>
            <person name="Medina M."/>
            <person name="Montsant A."/>
            <person name="Obornik M."/>
            <person name="Parker M.S."/>
            <person name="Palenik B."/>
            <person name="Pazour G.J."/>
            <person name="Richardson P.M."/>
            <person name="Rynearson T.A."/>
            <person name="Saito M.A."/>
            <person name="Schwartz D.C."/>
            <person name="Thamatrakoln K."/>
            <person name="Valentin K."/>
            <person name="Vardi A."/>
            <person name="Wilkerson F.P."/>
            <person name="Rokhsar D.S."/>
        </authorList>
    </citation>
    <scope>NUCLEOTIDE SEQUENCE [LARGE SCALE GENOMIC DNA]</scope>
    <source>
        <strain evidence="8 9">CCMP1335</strain>
    </source>
</reference>
<dbReference type="Gene3D" id="1.20.1250.20">
    <property type="entry name" value="MFS general substrate transporter like domains"/>
    <property type="match status" value="2"/>
</dbReference>
<evidence type="ECO:0008006" key="10">
    <source>
        <dbReference type="Google" id="ProtNLM"/>
    </source>
</evidence>
<feature type="transmembrane region" description="Helical" evidence="7">
    <location>
        <begin position="86"/>
        <end position="106"/>
    </location>
</feature>
<dbReference type="KEGG" id="tps:THAPSDRAFT_11832"/>
<sequence length="492" mass="54630">MGIKSLVDIGVGLLGSILVDFIGVRRVSITALSIAIVGRTLLAFGKTTTTLYLALFVLSPFGDALLSVGLYRVALKKLTTPTTRPLAFAISYASQNWAGVCVALFVDWMRRGVDMEVNGMVFTPVRQFVDWTVVDLDDLDTERPNILTTATTRAKPMIDLETLERILPAKQKQSTEFEDATTRRAMPEYRVFKTIHNKANKHKSSPIGNVMQLIQQLISILRTRNAWKVIVFSFASVAVCLQWTASDVVLPPFLERRFGEGLPIYTIQSIHMLGCLVLPPIVGALTNGNGDFQIVMPGLWIMAVSPLFLALSPNVAGACAWQVFMVFGQVLWSPRQDSWIAGLAPTGMEGLFFAVGSSRALLAPLGDWMMGMMNDKYNTNCKECRDEFGHFCDSLVADGSGGIKQCASIQRTCKLFLDVGSCPTTCIECPTWKETNPSTFWYLLMLMSVVSPMMVWVFLPFLRDKNARSDRCYGVFIMNRRRLMGIYGATED</sequence>
<keyword evidence="5 7" id="KW-1133">Transmembrane helix</keyword>
<evidence type="ECO:0000256" key="4">
    <source>
        <dbReference type="ARBA" id="ARBA00022692"/>
    </source>
</evidence>
<dbReference type="EMBL" id="CM000653">
    <property type="protein sequence ID" value="EED87664.1"/>
    <property type="molecule type" value="Genomic_DNA"/>
</dbReference>
<dbReference type="PANTHER" id="PTHR23517">
    <property type="entry name" value="RESISTANCE PROTEIN MDTM, PUTATIVE-RELATED-RELATED"/>
    <property type="match status" value="1"/>
</dbReference>
<keyword evidence="3" id="KW-1003">Cell membrane</keyword>
<evidence type="ECO:0000256" key="3">
    <source>
        <dbReference type="ARBA" id="ARBA00022475"/>
    </source>
</evidence>
<evidence type="ECO:0000313" key="8">
    <source>
        <dbReference type="EMBL" id="EED87664.1"/>
    </source>
</evidence>
<dbReference type="PANTHER" id="PTHR23517:SF3">
    <property type="entry name" value="INTEGRAL MEMBRANE TRANSPORT PROTEIN"/>
    <property type="match status" value="1"/>
</dbReference>
<feature type="transmembrane region" description="Helical" evidence="7">
    <location>
        <begin position="265"/>
        <end position="285"/>
    </location>
</feature>
<dbReference type="HOGENOM" id="CLU_554939_0_0_1"/>
<proteinExistence type="predicted"/>
<name>B8CFP3_THAPS</name>
<dbReference type="AlphaFoldDB" id="B8CFP3"/>
<evidence type="ECO:0000313" key="9">
    <source>
        <dbReference type="Proteomes" id="UP000001449"/>
    </source>
</evidence>
<feature type="transmembrane region" description="Helical" evidence="7">
    <location>
        <begin position="440"/>
        <end position="462"/>
    </location>
</feature>
<evidence type="ECO:0000256" key="1">
    <source>
        <dbReference type="ARBA" id="ARBA00004651"/>
    </source>
</evidence>
<evidence type="ECO:0000256" key="6">
    <source>
        <dbReference type="ARBA" id="ARBA00023136"/>
    </source>
</evidence>
<dbReference type="GeneID" id="7442856"/>
<evidence type="ECO:0000256" key="7">
    <source>
        <dbReference type="SAM" id="Phobius"/>
    </source>
</evidence>
<dbReference type="RefSeq" id="XP_002294884.1">
    <property type="nucleotide sequence ID" value="XM_002294848.1"/>
</dbReference>
<gene>
    <name evidence="8" type="ORF">THAPSDRAFT_11832</name>
</gene>
<dbReference type="InParanoid" id="B8CFP3"/>
<dbReference type="SUPFAM" id="SSF103473">
    <property type="entry name" value="MFS general substrate transporter"/>
    <property type="match status" value="2"/>
</dbReference>
<reference evidence="8 9" key="2">
    <citation type="journal article" date="2008" name="Nature">
        <title>The Phaeodactylum genome reveals the evolutionary history of diatom genomes.</title>
        <authorList>
            <person name="Bowler C."/>
            <person name="Allen A.E."/>
            <person name="Badger J.H."/>
            <person name="Grimwood J."/>
            <person name="Jabbari K."/>
            <person name="Kuo A."/>
            <person name="Maheswari U."/>
            <person name="Martens C."/>
            <person name="Maumus F."/>
            <person name="Otillar R.P."/>
            <person name="Rayko E."/>
            <person name="Salamov A."/>
            <person name="Vandepoele K."/>
            <person name="Beszteri B."/>
            <person name="Gruber A."/>
            <person name="Heijde M."/>
            <person name="Katinka M."/>
            <person name="Mock T."/>
            <person name="Valentin K."/>
            <person name="Verret F."/>
            <person name="Berges J.A."/>
            <person name="Brownlee C."/>
            <person name="Cadoret J.P."/>
            <person name="Chiovitti A."/>
            <person name="Choi C.J."/>
            <person name="Coesel S."/>
            <person name="De Martino A."/>
            <person name="Detter J.C."/>
            <person name="Durkin C."/>
            <person name="Falciatore A."/>
            <person name="Fournet J."/>
            <person name="Haruta M."/>
            <person name="Huysman M.J."/>
            <person name="Jenkins B.D."/>
            <person name="Jiroutova K."/>
            <person name="Jorgensen R.E."/>
            <person name="Joubert Y."/>
            <person name="Kaplan A."/>
            <person name="Kroger N."/>
            <person name="Kroth P.G."/>
            <person name="La Roche J."/>
            <person name="Lindquist E."/>
            <person name="Lommer M."/>
            <person name="Martin-Jezequel V."/>
            <person name="Lopez P.J."/>
            <person name="Lucas S."/>
            <person name="Mangogna M."/>
            <person name="McGinnis K."/>
            <person name="Medlin L.K."/>
            <person name="Montsant A."/>
            <person name="Oudot-Le Secq M.P."/>
            <person name="Napoli C."/>
            <person name="Obornik M."/>
            <person name="Parker M.S."/>
            <person name="Petit J.L."/>
            <person name="Porcel B.M."/>
            <person name="Poulsen N."/>
            <person name="Robison M."/>
            <person name="Rychlewski L."/>
            <person name="Rynearson T.A."/>
            <person name="Schmutz J."/>
            <person name="Shapiro H."/>
            <person name="Siaut M."/>
            <person name="Stanley M."/>
            <person name="Sussman M.R."/>
            <person name="Taylor A.R."/>
            <person name="Vardi A."/>
            <person name="von Dassow P."/>
            <person name="Vyverman W."/>
            <person name="Willis A."/>
            <person name="Wyrwicz L.S."/>
            <person name="Rokhsar D.S."/>
            <person name="Weissenbach J."/>
            <person name="Armbrust E.V."/>
            <person name="Green B.R."/>
            <person name="Van de Peer Y."/>
            <person name="Grigoriev I.V."/>
        </authorList>
    </citation>
    <scope>NUCLEOTIDE SEQUENCE [LARGE SCALE GENOMIC DNA]</scope>
    <source>
        <strain evidence="8 9">CCMP1335</strain>
    </source>
</reference>
<keyword evidence="4 7" id="KW-0812">Transmembrane</keyword>
<evidence type="ECO:0000256" key="2">
    <source>
        <dbReference type="ARBA" id="ARBA00022448"/>
    </source>
</evidence>
<evidence type="ECO:0000256" key="5">
    <source>
        <dbReference type="ARBA" id="ARBA00022989"/>
    </source>
</evidence>
<accession>B8CFP3</accession>
<dbReference type="InterPro" id="IPR050171">
    <property type="entry name" value="MFS_Transporters"/>
</dbReference>
<comment type="subcellular location">
    <subcellularLocation>
        <location evidence="1">Cell membrane</location>
        <topology evidence="1">Multi-pass membrane protein</topology>
    </subcellularLocation>
</comment>
<feature type="transmembrane region" description="Helical" evidence="7">
    <location>
        <begin position="12"/>
        <end position="38"/>
    </location>
</feature>
<protein>
    <recommendedName>
        <fullName evidence="10">Major facilitator superfamily (MFS) profile domain-containing protein</fullName>
    </recommendedName>
</protein>
<dbReference type="InterPro" id="IPR036259">
    <property type="entry name" value="MFS_trans_sf"/>
</dbReference>
<dbReference type="PaxDb" id="35128-Thaps11832"/>